<keyword evidence="2" id="KW-1185">Reference proteome</keyword>
<sequence>MPMTEVEAFNIIELVGNVYDMKFNDEKYKIWLDFLTKNGDYQQTLLKTKQYIKEKKFKPTVSEILGYKLSTKIVDTIPVEETKAYKLQHDPEFKKRHEERKKKWQQMKQEWGVMDDET</sequence>
<dbReference type="Proteomes" id="UP000665944">
    <property type="component" value="Unassembled WGS sequence"/>
</dbReference>
<dbReference type="Gene3D" id="1.10.8.200">
    <property type="entry name" value="Replisome organizer (g39p helicase loader/inhibitor protein)"/>
    <property type="match status" value="1"/>
</dbReference>
<evidence type="ECO:0000313" key="2">
    <source>
        <dbReference type="Proteomes" id="UP000665944"/>
    </source>
</evidence>
<organism evidence="1 2">
    <name type="scientific">Staphylococcus hominis</name>
    <dbReference type="NCBI Taxonomy" id="1290"/>
    <lineage>
        <taxon>Bacteria</taxon>
        <taxon>Bacillati</taxon>
        <taxon>Bacillota</taxon>
        <taxon>Bacilli</taxon>
        <taxon>Bacillales</taxon>
        <taxon>Staphylococcaceae</taxon>
        <taxon>Staphylococcus</taxon>
    </lineage>
</organism>
<dbReference type="EMBL" id="JAGHKT020000003">
    <property type="protein sequence ID" value="MCM5671933.1"/>
    <property type="molecule type" value="Genomic_DNA"/>
</dbReference>
<evidence type="ECO:0008006" key="3">
    <source>
        <dbReference type="Google" id="ProtNLM"/>
    </source>
</evidence>
<protein>
    <recommendedName>
        <fullName evidence="3">Replicative helicase inhibitor G39P N-terminal domain-containing protein</fullName>
    </recommendedName>
</protein>
<dbReference type="RefSeq" id="WP_017175693.1">
    <property type="nucleotide sequence ID" value="NZ_JAGHKT020000003.1"/>
</dbReference>
<accession>A0A8X8GMP8</accession>
<comment type="caution">
    <text evidence="1">The sequence shown here is derived from an EMBL/GenBank/DDBJ whole genome shotgun (WGS) entry which is preliminary data.</text>
</comment>
<evidence type="ECO:0000313" key="1">
    <source>
        <dbReference type="EMBL" id="MCM5671933.1"/>
    </source>
</evidence>
<dbReference type="AlphaFoldDB" id="A0A8X8GMP8"/>
<reference evidence="1 2" key="1">
    <citation type="submission" date="2022-06" db="EMBL/GenBank/DDBJ databases">
        <title>Staphylococcus hominis ShoR14 genome sequence.</title>
        <authorList>
            <person name="Yeo C.C."/>
            <person name="Chew C.H."/>
            <person name="Che Hamzah A.M."/>
            <person name="Al-Trad E.I."/>
        </authorList>
    </citation>
    <scope>NUCLEOTIDE SEQUENCE [LARGE SCALE GENOMIC DNA]</scope>
    <source>
        <strain evidence="1 2">ShoR14</strain>
    </source>
</reference>
<name>A0A8X8GMP8_STAHO</name>
<gene>
    <name evidence="1" type="ORF">J7T32_004015</name>
</gene>
<proteinExistence type="predicted"/>